<name>A0AAD6VPI0_9AGAR</name>
<sequence length="348" mass="37442">MNIELRKCVDRPVQRVGTFLGQRNELPRAKEVDPEERDVARAKWRLCPLRHRHHRVCEEALQLFHAGAAAGIRCIGPGVVFSVGVAGSESGETGKCKGMREWHGGCLLTASPLLTTRLHREDAVTARRLHCCDAAKHGQPGRERGQQSGGQEDAPVERLAACVTTLGGVRAALGVCNGGASCSAGSHERGQQRRNREDAPIERLAARTLDGAVRRTALEGVRAAGFAIVVVVPAAVLAMFKVVLSNGMAGEEVADEGWGSGGVGFEARGVIELFDATSFWSCESMRTSLGCPDAQGDLELARPWGDSQLPLTHGATAAERHDQQRGALQEELFAFCLTTFHFEFYVGV</sequence>
<accession>A0AAD6VPI0</accession>
<organism evidence="2 3">
    <name type="scientific">Mycena pura</name>
    <dbReference type="NCBI Taxonomy" id="153505"/>
    <lineage>
        <taxon>Eukaryota</taxon>
        <taxon>Fungi</taxon>
        <taxon>Dikarya</taxon>
        <taxon>Basidiomycota</taxon>
        <taxon>Agaricomycotina</taxon>
        <taxon>Agaricomycetes</taxon>
        <taxon>Agaricomycetidae</taxon>
        <taxon>Agaricales</taxon>
        <taxon>Marasmiineae</taxon>
        <taxon>Mycenaceae</taxon>
        <taxon>Mycena</taxon>
    </lineage>
</organism>
<dbReference type="Proteomes" id="UP001219525">
    <property type="component" value="Unassembled WGS sequence"/>
</dbReference>
<comment type="caution">
    <text evidence="2">The sequence shown here is derived from an EMBL/GenBank/DDBJ whole genome shotgun (WGS) entry which is preliminary data.</text>
</comment>
<dbReference type="AlphaFoldDB" id="A0AAD6VPI0"/>
<dbReference type="EMBL" id="JARJCW010000022">
    <property type="protein sequence ID" value="KAJ7212908.1"/>
    <property type="molecule type" value="Genomic_DNA"/>
</dbReference>
<keyword evidence="1" id="KW-1133">Transmembrane helix</keyword>
<keyword evidence="3" id="KW-1185">Reference proteome</keyword>
<feature type="transmembrane region" description="Helical" evidence="1">
    <location>
        <begin position="223"/>
        <end position="244"/>
    </location>
</feature>
<proteinExistence type="predicted"/>
<protein>
    <submittedName>
        <fullName evidence="2">Uncharacterized protein</fullName>
    </submittedName>
</protein>
<keyword evidence="1" id="KW-0812">Transmembrane</keyword>
<gene>
    <name evidence="2" type="ORF">GGX14DRAFT_619371</name>
</gene>
<evidence type="ECO:0000256" key="1">
    <source>
        <dbReference type="SAM" id="Phobius"/>
    </source>
</evidence>
<evidence type="ECO:0000313" key="3">
    <source>
        <dbReference type="Proteomes" id="UP001219525"/>
    </source>
</evidence>
<evidence type="ECO:0000313" key="2">
    <source>
        <dbReference type="EMBL" id="KAJ7212908.1"/>
    </source>
</evidence>
<keyword evidence="1" id="KW-0472">Membrane</keyword>
<reference evidence="2" key="1">
    <citation type="submission" date="2023-03" db="EMBL/GenBank/DDBJ databases">
        <title>Massive genome expansion in bonnet fungi (Mycena s.s.) driven by repeated elements and novel gene families across ecological guilds.</title>
        <authorList>
            <consortium name="Lawrence Berkeley National Laboratory"/>
            <person name="Harder C.B."/>
            <person name="Miyauchi S."/>
            <person name="Viragh M."/>
            <person name="Kuo A."/>
            <person name="Thoen E."/>
            <person name="Andreopoulos B."/>
            <person name="Lu D."/>
            <person name="Skrede I."/>
            <person name="Drula E."/>
            <person name="Henrissat B."/>
            <person name="Morin E."/>
            <person name="Kohler A."/>
            <person name="Barry K."/>
            <person name="LaButti K."/>
            <person name="Morin E."/>
            <person name="Salamov A."/>
            <person name="Lipzen A."/>
            <person name="Mereny Z."/>
            <person name="Hegedus B."/>
            <person name="Baldrian P."/>
            <person name="Stursova M."/>
            <person name="Weitz H."/>
            <person name="Taylor A."/>
            <person name="Grigoriev I.V."/>
            <person name="Nagy L.G."/>
            <person name="Martin F."/>
            <person name="Kauserud H."/>
        </authorList>
    </citation>
    <scope>NUCLEOTIDE SEQUENCE</scope>
    <source>
        <strain evidence="2">9144</strain>
    </source>
</reference>